<name>A0AA41QLU0_9HYPH</name>
<organism evidence="1 2">
    <name type="scientific">Paradevosia shaoguanensis</name>
    <dbReference type="NCBI Taxonomy" id="1335043"/>
    <lineage>
        <taxon>Bacteria</taxon>
        <taxon>Pseudomonadati</taxon>
        <taxon>Pseudomonadota</taxon>
        <taxon>Alphaproteobacteria</taxon>
        <taxon>Hyphomicrobiales</taxon>
        <taxon>Devosiaceae</taxon>
        <taxon>Paradevosia</taxon>
    </lineage>
</organism>
<dbReference type="EMBL" id="JALAZD010000001">
    <property type="protein sequence ID" value="MCI0126557.1"/>
    <property type="molecule type" value="Genomic_DNA"/>
</dbReference>
<reference evidence="1" key="1">
    <citation type="submission" date="2022-03" db="EMBL/GenBank/DDBJ databases">
        <title>The complete genome sequence of a Methyloterrigena soli.</title>
        <authorList>
            <person name="Zi Z."/>
        </authorList>
    </citation>
    <scope>NUCLEOTIDE SEQUENCE</scope>
    <source>
        <strain evidence="1">M48</strain>
    </source>
</reference>
<accession>A0AA41QLU0</accession>
<evidence type="ECO:0000313" key="2">
    <source>
        <dbReference type="Proteomes" id="UP001156140"/>
    </source>
</evidence>
<sequence length="59" mass="6615">MDHNAKRLTSGEELRTVSEEAAAIRRAHAEKKISATEAATRLTDLKRRYASLLDMVLAF</sequence>
<proteinExistence type="predicted"/>
<gene>
    <name evidence="1" type="ORF">ML536_06925</name>
</gene>
<dbReference type="AlphaFoldDB" id="A0AA41QLU0"/>
<comment type="caution">
    <text evidence="1">The sequence shown here is derived from an EMBL/GenBank/DDBJ whole genome shotgun (WGS) entry which is preliminary data.</text>
</comment>
<protein>
    <submittedName>
        <fullName evidence="1">Uncharacterized protein</fullName>
    </submittedName>
</protein>
<evidence type="ECO:0000313" key="1">
    <source>
        <dbReference type="EMBL" id="MCI0126557.1"/>
    </source>
</evidence>
<dbReference type="Proteomes" id="UP001156140">
    <property type="component" value="Unassembled WGS sequence"/>
</dbReference>
<dbReference type="RefSeq" id="WP_281735392.1">
    <property type="nucleotide sequence ID" value="NZ_JAKETQ010000001.1"/>
</dbReference>
<keyword evidence="2" id="KW-1185">Reference proteome</keyword>